<dbReference type="Proteomes" id="UP000011021">
    <property type="component" value="Unassembled WGS sequence"/>
</dbReference>
<dbReference type="EC" id="1.17.99.6" evidence="4 17"/>
<evidence type="ECO:0000256" key="10">
    <source>
        <dbReference type="ARBA" id="ARBA00023002"/>
    </source>
</evidence>
<comment type="similarity">
    <text evidence="3 17">Belongs to the QueH family.</text>
</comment>
<dbReference type="UniPathway" id="UPA00392"/>
<name>E7S036_9BURK</name>
<reference evidence="19 20" key="1">
    <citation type="submission" date="2010-12" db="EMBL/GenBank/DDBJ databases">
        <authorList>
            <person name="Muzny D."/>
            <person name="Qin X."/>
            <person name="Deng J."/>
            <person name="Jiang H."/>
            <person name="Liu Y."/>
            <person name="Qu J."/>
            <person name="Song X.-Z."/>
            <person name="Zhang L."/>
            <person name="Thornton R."/>
            <person name="Coyle M."/>
            <person name="Francisco L."/>
            <person name="Jackson L."/>
            <person name="Javaid M."/>
            <person name="Korchina V."/>
            <person name="Kovar C."/>
            <person name="Mata R."/>
            <person name="Mathew T."/>
            <person name="Ngo R."/>
            <person name="Nguyen L."/>
            <person name="Nguyen N."/>
            <person name="Okwuonu G."/>
            <person name="Ongeri F."/>
            <person name="Pham C."/>
            <person name="Simmons D."/>
            <person name="Wilczek-Boney K."/>
            <person name="Hale W."/>
            <person name="Jakkamsetti A."/>
            <person name="Pham P."/>
            <person name="Ruth R."/>
            <person name="San Lucas F."/>
            <person name="Warren J."/>
            <person name="Zhang J."/>
            <person name="Zhao Z."/>
            <person name="Zhou C."/>
            <person name="Zhu D."/>
            <person name="Lee S."/>
            <person name="Bess C."/>
            <person name="Blankenburg K."/>
            <person name="Forbes L."/>
            <person name="Fu Q."/>
            <person name="Gubbala S."/>
            <person name="Hirani K."/>
            <person name="Jayaseelan J.C."/>
            <person name="Lara F."/>
            <person name="Munidasa M."/>
            <person name="Palculict T."/>
            <person name="Patil S."/>
            <person name="Pu L.-L."/>
            <person name="Saada N."/>
            <person name="Tang L."/>
            <person name="Weissenberger G."/>
            <person name="Zhu Y."/>
            <person name="Hemphill L."/>
            <person name="Shang Y."/>
            <person name="Youmans B."/>
            <person name="Ayvaz T."/>
            <person name="Ross M."/>
            <person name="Santibanez J."/>
            <person name="Aqrawi P."/>
            <person name="Gross S."/>
            <person name="Joshi V."/>
            <person name="Fowler G."/>
            <person name="Nazareth L."/>
            <person name="Reid J."/>
            <person name="Worley K."/>
            <person name="Petrosino J."/>
            <person name="Highlander S."/>
            <person name="Gibbs R."/>
        </authorList>
    </citation>
    <scope>NUCLEOTIDE SEQUENCE [LARGE SCALE GENOMIC DNA]</scope>
    <source>
        <strain evidence="19 20">ATCC 51599</strain>
    </source>
</reference>
<evidence type="ECO:0000256" key="4">
    <source>
        <dbReference type="ARBA" id="ARBA00012622"/>
    </source>
</evidence>
<dbReference type="STRING" id="887898.HMPREF0551_2300"/>
<evidence type="ECO:0000256" key="2">
    <source>
        <dbReference type="ARBA" id="ARBA00004691"/>
    </source>
</evidence>
<feature type="binding site" evidence="17">
    <location>
        <position position="39"/>
    </location>
    <ligand>
        <name>[4Fe-4S] cluster</name>
        <dbReference type="ChEBI" id="CHEBI:49883"/>
    </ligand>
</feature>
<keyword evidence="20" id="KW-1185">Reference proteome</keyword>
<evidence type="ECO:0000256" key="5">
    <source>
        <dbReference type="ARBA" id="ARBA00016895"/>
    </source>
</evidence>
<evidence type="ECO:0000256" key="18">
    <source>
        <dbReference type="SAM" id="MobiDB-lite"/>
    </source>
</evidence>
<feature type="region of interest" description="Disordered" evidence="18">
    <location>
        <begin position="1"/>
        <end position="27"/>
    </location>
</feature>
<evidence type="ECO:0000256" key="6">
    <source>
        <dbReference type="ARBA" id="ARBA00022485"/>
    </source>
</evidence>
<dbReference type="AlphaFoldDB" id="E7S036"/>
<evidence type="ECO:0000256" key="17">
    <source>
        <dbReference type="HAMAP-Rule" id="MF_02089"/>
    </source>
</evidence>
<evidence type="ECO:0000313" key="19">
    <source>
        <dbReference type="EMBL" id="EFV94185.1"/>
    </source>
</evidence>
<feature type="disulfide bond" description="Redox-active" evidence="17">
    <location>
        <begin position="201"/>
        <end position="203"/>
    </location>
</feature>
<keyword evidence="13 17" id="KW-1015">Disulfide bond</keyword>
<proteinExistence type="inferred from homology"/>
<feature type="binding site" evidence="17">
    <location>
        <position position="121"/>
    </location>
    <ligand>
        <name>[4Fe-4S] cluster</name>
        <dbReference type="ChEBI" id="CHEBI:49883"/>
    </ligand>
</feature>
<keyword evidence="12 17" id="KW-0411">Iron-sulfur</keyword>
<keyword evidence="8 17" id="KW-0479">Metal-binding</keyword>
<dbReference type="GO" id="GO:0051539">
    <property type="term" value="F:4 iron, 4 sulfur cluster binding"/>
    <property type="evidence" value="ECO:0007669"/>
    <property type="project" value="UniProtKB-UniRule"/>
</dbReference>
<evidence type="ECO:0000313" key="20">
    <source>
        <dbReference type="Proteomes" id="UP000011021"/>
    </source>
</evidence>
<gene>
    <name evidence="17" type="primary">queH</name>
    <name evidence="19" type="ORF">HMPREF0551_2300</name>
</gene>
<dbReference type="Pfam" id="PF02677">
    <property type="entry name" value="QueH"/>
    <property type="match status" value="1"/>
</dbReference>
<feature type="region of interest" description="Disordered" evidence="18">
    <location>
        <begin position="242"/>
        <end position="263"/>
    </location>
</feature>
<sequence length="263" mass="30482">MPDSSTAGVQRQAQTKRSPKQQQPLQLPNGETRVLLHSCCAPCSGEPMQKLVDAGIDFTIFFYNPNIHPVREYEIRKEENIRFAQKHGIIFIDADYDSDNWFTRVKGLEHEPERGERCTVCFDMRFERTALYAHEHGFRVFTSSLGISRWKDMNQINGCGHRAAARYPDMVYWDYNWRKGGGSARMIEISKAEHFYQQEYCGCVYSLRDTNRYRVEQGRERIQIGELYYGLPPGEKPDLEAERAALADKPSVVRSEHEPPTHN</sequence>
<comment type="catalytic activity">
    <reaction evidence="16 17">
        <text>epoxyqueuosine(34) in tRNA + AH2 = queuosine(34) in tRNA + A + H2O</text>
        <dbReference type="Rhea" id="RHEA:32159"/>
        <dbReference type="Rhea" id="RHEA-COMP:18571"/>
        <dbReference type="Rhea" id="RHEA-COMP:18582"/>
        <dbReference type="ChEBI" id="CHEBI:13193"/>
        <dbReference type="ChEBI" id="CHEBI:15377"/>
        <dbReference type="ChEBI" id="CHEBI:17499"/>
        <dbReference type="ChEBI" id="CHEBI:194431"/>
        <dbReference type="ChEBI" id="CHEBI:194443"/>
        <dbReference type="EC" id="1.17.99.6"/>
    </reaction>
</comment>
<comment type="pathway">
    <text evidence="2 17">tRNA modification; tRNA-queuosine biosynthesis.</text>
</comment>
<evidence type="ECO:0000256" key="3">
    <source>
        <dbReference type="ARBA" id="ARBA00008207"/>
    </source>
</evidence>
<keyword evidence="9 17" id="KW-0671">Queuosine biosynthesis</keyword>
<evidence type="ECO:0000256" key="16">
    <source>
        <dbReference type="ARBA" id="ARBA00047415"/>
    </source>
</evidence>
<dbReference type="GO" id="GO:0046872">
    <property type="term" value="F:metal ion binding"/>
    <property type="evidence" value="ECO:0007669"/>
    <property type="project" value="UniProtKB-KW"/>
</dbReference>
<keyword evidence="14 17" id="KW-0676">Redox-active center</keyword>
<dbReference type="PANTHER" id="PTHR36701">
    <property type="entry name" value="EPOXYQUEUOSINE REDUCTASE QUEH"/>
    <property type="match status" value="1"/>
</dbReference>
<dbReference type="eggNOG" id="COG1636">
    <property type="taxonomic scope" value="Bacteria"/>
</dbReference>
<organism evidence="19 20">
    <name type="scientific">Lautropia mirabilis ATCC 51599</name>
    <dbReference type="NCBI Taxonomy" id="887898"/>
    <lineage>
        <taxon>Bacteria</taxon>
        <taxon>Pseudomonadati</taxon>
        <taxon>Pseudomonadota</taxon>
        <taxon>Betaproteobacteria</taxon>
        <taxon>Burkholderiales</taxon>
        <taxon>Burkholderiaceae</taxon>
        <taxon>Lautropia</taxon>
    </lineage>
</organism>
<comment type="caution">
    <text evidence="19">The sequence shown here is derived from an EMBL/GenBank/DDBJ whole genome shotgun (WGS) entry which is preliminary data.</text>
</comment>
<keyword evidence="7 17" id="KW-0819">tRNA processing</keyword>
<dbReference type="HAMAP" id="MF_02089">
    <property type="entry name" value="QueH"/>
    <property type="match status" value="1"/>
</dbReference>
<evidence type="ECO:0000256" key="11">
    <source>
        <dbReference type="ARBA" id="ARBA00023004"/>
    </source>
</evidence>
<accession>E7S036</accession>
<dbReference type="HOGENOM" id="CLU_088177_0_0_4"/>
<dbReference type="RefSeq" id="WP_005674717.1">
    <property type="nucleotide sequence ID" value="NZ_CP146288.1"/>
</dbReference>
<keyword evidence="10 17" id="KW-0560">Oxidoreductase</keyword>
<feature type="binding site" evidence="17">
    <location>
        <position position="118"/>
    </location>
    <ligand>
        <name>[4Fe-4S] cluster</name>
        <dbReference type="ChEBI" id="CHEBI:49883"/>
    </ligand>
</feature>
<dbReference type="PANTHER" id="PTHR36701:SF1">
    <property type="entry name" value="EPOXYQUEUOSINE REDUCTASE QUEH"/>
    <property type="match status" value="1"/>
</dbReference>
<evidence type="ECO:0000256" key="12">
    <source>
        <dbReference type="ARBA" id="ARBA00023014"/>
    </source>
</evidence>
<feature type="compositionally biased region" description="Basic and acidic residues" evidence="18">
    <location>
        <begin position="254"/>
        <end position="263"/>
    </location>
</feature>
<evidence type="ECO:0000256" key="1">
    <source>
        <dbReference type="ARBA" id="ARBA00002268"/>
    </source>
</evidence>
<evidence type="ECO:0000256" key="15">
    <source>
        <dbReference type="ARBA" id="ARBA00031446"/>
    </source>
</evidence>
<keyword evidence="11 17" id="KW-0408">Iron</keyword>
<feature type="binding site" evidence="17">
    <location>
        <position position="40"/>
    </location>
    <ligand>
        <name>[4Fe-4S] cluster</name>
        <dbReference type="ChEBI" id="CHEBI:49883"/>
    </ligand>
</feature>
<keyword evidence="6 17" id="KW-0004">4Fe-4S</keyword>
<protein>
    <recommendedName>
        <fullName evidence="5 17">Epoxyqueuosine reductase QueH</fullName>
        <ecNumber evidence="4 17">1.17.99.6</ecNumber>
    </recommendedName>
    <alternativeName>
        <fullName evidence="15 17">Queuosine biosynthesis protein QueH</fullName>
    </alternativeName>
</protein>
<dbReference type="InterPro" id="IPR003828">
    <property type="entry name" value="QueH"/>
</dbReference>
<feature type="compositionally biased region" description="Polar residues" evidence="18">
    <location>
        <begin position="1"/>
        <end position="26"/>
    </location>
</feature>
<dbReference type="EMBL" id="AEQP01000022">
    <property type="protein sequence ID" value="EFV94185.1"/>
    <property type="molecule type" value="Genomic_DNA"/>
</dbReference>
<evidence type="ECO:0000256" key="8">
    <source>
        <dbReference type="ARBA" id="ARBA00022723"/>
    </source>
</evidence>
<evidence type="ECO:0000256" key="14">
    <source>
        <dbReference type="ARBA" id="ARBA00023284"/>
    </source>
</evidence>
<comment type="function">
    <text evidence="1 17">Catalyzes the conversion of epoxyqueuosine (oQ) to queuosine (Q), which is a hypermodified base found in the wobble positions of tRNA(Asp), tRNA(Asn), tRNA(His) and tRNA(Tyr).</text>
</comment>
<dbReference type="GO" id="GO:0008616">
    <property type="term" value="P:tRNA queuosine(34) biosynthetic process"/>
    <property type="evidence" value="ECO:0007669"/>
    <property type="project" value="UniProtKB-UniRule"/>
</dbReference>
<dbReference type="GO" id="GO:0052693">
    <property type="term" value="F:epoxyqueuosine reductase activity"/>
    <property type="evidence" value="ECO:0007669"/>
    <property type="project" value="UniProtKB-UniRule"/>
</dbReference>
<evidence type="ECO:0000256" key="9">
    <source>
        <dbReference type="ARBA" id="ARBA00022785"/>
    </source>
</evidence>
<evidence type="ECO:0000256" key="7">
    <source>
        <dbReference type="ARBA" id="ARBA00022694"/>
    </source>
</evidence>
<evidence type="ECO:0000256" key="13">
    <source>
        <dbReference type="ARBA" id="ARBA00023157"/>
    </source>
</evidence>